<evidence type="ECO:0000313" key="2">
    <source>
        <dbReference type="EMBL" id="KAK7676761.1"/>
    </source>
</evidence>
<name>A0AAW0F9S6_9APHY</name>
<dbReference type="EMBL" id="JASBNA010000105">
    <property type="protein sequence ID" value="KAK7676761.1"/>
    <property type="molecule type" value="Genomic_DNA"/>
</dbReference>
<keyword evidence="3" id="KW-1185">Reference proteome</keyword>
<dbReference type="Proteomes" id="UP001385951">
    <property type="component" value="Unassembled WGS sequence"/>
</dbReference>
<evidence type="ECO:0000256" key="1">
    <source>
        <dbReference type="SAM" id="MobiDB-lite"/>
    </source>
</evidence>
<organism evidence="2 3">
    <name type="scientific">Cerrena zonata</name>
    <dbReference type="NCBI Taxonomy" id="2478898"/>
    <lineage>
        <taxon>Eukaryota</taxon>
        <taxon>Fungi</taxon>
        <taxon>Dikarya</taxon>
        <taxon>Basidiomycota</taxon>
        <taxon>Agaricomycotina</taxon>
        <taxon>Agaricomycetes</taxon>
        <taxon>Polyporales</taxon>
        <taxon>Cerrenaceae</taxon>
        <taxon>Cerrena</taxon>
    </lineage>
</organism>
<sequence>MPACNGCGKVVRTDQGLRSHFKQSTDERCRDARWDQMARLGFLSDDESKGNDESESDEEYEGEPNPMDIDGGNNQDPVPQFMGDLYGEDYEPEDFPGFDDQQMGSPEPDDEPLPEDNVFGDGDEYPDEEDPFSGDEEDYIYDLDNQTWEANRSTSPIPDQPSDDEGEDVPHPALGGRQAVEDALRRHIYVHSYPEQSAGAPLNNQGQTANTQYASTFQNVQNNPYAPFKDRFNWEIAQWAKLQGPGSNALNELLGIQGLPEALGLQFKTTQELNKIIDTHLPNNRPPFFRREVVLDGEGFEVFYRDVIECVKALFGDALFSPHLIFVPEFHFTDESMKSRVYHDMHTGNWWWYTQDQLHAKSPNATIIPIIISSDKTQITLVGGKTAYPVYITIGNIPKEICRKPSHHAHILLAYLPTTKLEHITNESARRRMVANILHAAFSRILQLLEQAGENGIPLTTGNGAVHHCHPIYAAHPGDYLEQVAISGCKQKYCPICQVSLDKLGDSDDPIVFRDIEKVKQALKKFHTDPKNFKKACEDAGIRPIPHPFWKNLPYSNIYLCLPPDILHQLHQGLIKHIVSWIFAAYNEEEIDARCRRLPPNHHLTGKEHADIARVLMGLIIDMPLPGGQSPVRLIRATRGLLDFVYIAQFPVQSSETLKCMEEALKQFHDNKKIFVELGIRNDFDFIKLHFLRHYPDLIRWLGSPDNFNTSYTERLHIDYAKEAYDATNHKEEFAQMTKWLERKEKIIKHAEFVKWTLAGKVAFDKLETEYCAPYIRDALARYMVQHNNPQATTARVERLASDFMLHTQSLPVFHKFKLWLGNPDEHRLMSDEFDIIHATPSHTGKYNKTISARFDTVLVHLFPGTGPYRGVRDYRVGQIKVIFTLPQKLILPIHQNQIMGFIW</sequence>
<feature type="compositionally biased region" description="Acidic residues" evidence="1">
    <location>
        <begin position="121"/>
        <end position="137"/>
    </location>
</feature>
<dbReference type="Pfam" id="PF18759">
    <property type="entry name" value="Plavaka"/>
    <property type="match status" value="1"/>
</dbReference>
<accession>A0AAW0F9S6</accession>
<dbReference type="InterPro" id="IPR041078">
    <property type="entry name" value="Plavaka"/>
</dbReference>
<evidence type="ECO:0000313" key="3">
    <source>
        <dbReference type="Proteomes" id="UP001385951"/>
    </source>
</evidence>
<feature type="region of interest" description="Disordered" evidence="1">
    <location>
        <begin position="40"/>
        <end position="137"/>
    </location>
</feature>
<gene>
    <name evidence="2" type="ORF">QCA50_020284</name>
</gene>
<feature type="region of interest" description="Disordered" evidence="1">
    <location>
        <begin position="149"/>
        <end position="174"/>
    </location>
</feature>
<feature type="compositionally biased region" description="Acidic residues" evidence="1">
    <location>
        <begin position="86"/>
        <end position="97"/>
    </location>
</feature>
<comment type="caution">
    <text evidence="2">The sequence shown here is derived from an EMBL/GenBank/DDBJ whole genome shotgun (WGS) entry which is preliminary data.</text>
</comment>
<evidence type="ECO:0008006" key="4">
    <source>
        <dbReference type="Google" id="ProtNLM"/>
    </source>
</evidence>
<reference evidence="2 3" key="1">
    <citation type="submission" date="2022-09" db="EMBL/GenBank/DDBJ databases">
        <authorList>
            <person name="Palmer J.M."/>
        </authorList>
    </citation>
    <scope>NUCLEOTIDE SEQUENCE [LARGE SCALE GENOMIC DNA]</scope>
    <source>
        <strain evidence="2 3">DSM 7382</strain>
    </source>
</reference>
<dbReference type="AlphaFoldDB" id="A0AAW0F9S6"/>
<proteinExistence type="predicted"/>
<feature type="compositionally biased region" description="Acidic residues" evidence="1">
    <location>
        <begin position="53"/>
        <end position="62"/>
    </location>
</feature>
<protein>
    <recommendedName>
        <fullName evidence="4">Transposase</fullName>
    </recommendedName>
</protein>